<dbReference type="GO" id="GO:0004357">
    <property type="term" value="F:glutamate-cysteine ligase activity"/>
    <property type="evidence" value="ECO:0007669"/>
    <property type="project" value="UniProtKB-EC"/>
</dbReference>
<dbReference type="PANTHER" id="PTHR36510">
    <property type="entry name" value="GLUTAMATE--CYSTEINE LIGASE 2-RELATED"/>
    <property type="match status" value="1"/>
</dbReference>
<comment type="function">
    <text evidence="5">ATP-dependent carboxylate-amine ligase which exhibits weak glutamate--cysteine ligase activity.</text>
</comment>
<protein>
    <recommendedName>
        <fullName evidence="5">Putative glutamate--cysteine ligase 2</fullName>
        <ecNumber evidence="5">6.3.2.2</ecNumber>
    </recommendedName>
    <alternativeName>
        <fullName evidence="5">Gamma-glutamylcysteine synthetase 2</fullName>
        <shortName evidence="5">GCS 2</shortName>
        <shortName evidence="5">Gamma-GCS 2</shortName>
    </alternativeName>
</protein>
<feature type="region of interest" description="Disordered" evidence="6">
    <location>
        <begin position="43"/>
        <end position="65"/>
    </location>
</feature>
<evidence type="ECO:0000256" key="6">
    <source>
        <dbReference type="SAM" id="MobiDB-lite"/>
    </source>
</evidence>
<gene>
    <name evidence="7" type="ORF">F4Y42_01165</name>
</gene>
<keyword evidence="2 5" id="KW-0547">Nucleotide-binding</keyword>
<accession>A0A6B0YRJ0</accession>
<evidence type="ECO:0000256" key="1">
    <source>
        <dbReference type="ARBA" id="ARBA00022598"/>
    </source>
</evidence>
<evidence type="ECO:0000313" key="7">
    <source>
        <dbReference type="EMBL" id="MXY92038.1"/>
    </source>
</evidence>
<keyword evidence="3 5" id="KW-0067">ATP-binding</keyword>
<dbReference type="GO" id="GO:0042398">
    <property type="term" value="P:modified amino acid biosynthetic process"/>
    <property type="evidence" value="ECO:0007669"/>
    <property type="project" value="InterPro"/>
</dbReference>
<evidence type="ECO:0000256" key="5">
    <source>
        <dbReference type="HAMAP-Rule" id="MF_01609"/>
    </source>
</evidence>
<evidence type="ECO:0000256" key="2">
    <source>
        <dbReference type="ARBA" id="ARBA00022741"/>
    </source>
</evidence>
<dbReference type="InterPro" id="IPR011793">
    <property type="entry name" value="YbdK"/>
</dbReference>
<dbReference type="SUPFAM" id="SSF55931">
    <property type="entry name" value="Glutamine synthetase/guanido kinase"/>
    <property type="match status" value="1"/>
</dbReference>
<dbReference type="InterPro" id="IPR050141">
    <property type="entry name" value="GCL_type2/YbdK_subfam"/>
</dbReference>
<comment type="caution">
    <text evidence="7">The sequence shown here is derived from an EMBL/GenBank/DDBJ whole genome shotgun (WGS) entry which is preliminary data.</text>
</comment>
<dbReference type="GO" id="GO:0005524">
    <property type="term" value="F:ATP binding"/>
    <property type="evidence" value="ECO:0007669"/>
    <property type="project" value="UniProtKB-KW"/>
</dbReference>
<reference evidence="7" key="1">
    <citation type="submission" date="2019-09" db="EMBL/GenBank/DDBJ databases">
        <title>Characterisation of the sponge microbiome using genome-centric metagenomics.</title>
        <authorList>
            <person name="Engelberts J.P."/>
            <person name="Robbins S.J."/>
            <person name="De Goeij J.M."/>
            <person name="Aranda M."/>
            <person name="Bell S.C."/>
            <person name="Webster N.S."/>
        </authorList>
    </citation>
    <scope>NUCLEOTIDE SEQUENCE</scope>
    <source>
        <strain evidence="7">SB0664_bin_27</strain>
    </source>
</reference>
<feature type="compositionally biased region" description="Low complexity" evidence="6">
    <location>
        <begin position="52"/>
        <end position="63"/>
    </location>
</feature>
<feature type="region of interest" description="Disordered" evidence="6">
    <location>
        <begin position="234"/>
        <end position="256"/>
    </location>
</feature>
<name>A0A6B0YRJ0_9CHLR</name>
<keyword evidence="1 5" id="KW-0436">Ligase</keyword>
<proteinExistence type="inferred from homology"/>
<comment type="catalytic activity">
    <reaction evidence="4 5">
        <text>L-cysteine + L-glutamate + ATP = gamma-L-glutamyl-L-cysteine + ADP + phosphate + H(+)</text>
        <dbReference type="Rhea" id="RHEA:13285"/>
        <dbReference type="ChEBI" id="CHEBI:15378"/>
        <dbReference type="ChEBI" id="CHEBI:29985"/>
        <dbReference type="ChEBI" id="CHEBI:30616"/>
        <dbReference type="ChEBI" id="CHEBI:35235"/>
        <dbReference type="ChEBI" id="CHEBI:43474"/>
        <dbReference type="ChEBI" id="CHEBI:58173"/>
        <dbReference type="ChEBI" id="CHEBI:456216"/>
        <dbReference type="EC" id="6.3.2.2"/>
    </reaction>
</comment>
<dbReference type="Gene3D" id="3.30.590.20">
    <property type="match status" value="1"/>
</dbReference>
<dbReference type="NCBIfam" id="TIGR02050">
    <property type="entry name" value="gshA_cyan_rel"/>
    <property type="match status" value="1"/>
</dbReference>
<comment type="similarity">
    <text evidence="5">Belongs to the glutamate--cysteine ligase type 2 family. YbdK subfamily.</text>
</comment>
<dbReference type="PANTHER" id="PTHR36510:SF1">
    <property type="entry name" value="GLUTAMATE--CYSTEINE LIGASE 2-RELATED"/>
    <property type="match status" value="1"/>
</dbReference>
<dbReference type="EC" id="6.3.2.2" evidence="5"/>
<evidence type="ECO:0000256" key="4">
    <source>
        <dbReference type="ARBA" id="ARBA00048819"/>
    </source>
</evidence>
<dbReference type="InterPro" id="IPR006336">
    <property type="entry name" value="GCS2"/>
</dbReference>
<organism evidence="7">
    <name type="scientific">Caldilineaceae bacterium SB0664_bin_27</name>
    <dbReference type="NCBI Taxonomy" id="2605260"/>
    <lineage>
        <taxon>Bacteria</taxon>
        <taxon>Bacillati</taxon>
        <taxon>Chloroflexota</taxon>
        <taxon>Caldilineae</taxon>
        <taxon>Caldilineales</taxon>
        <taxon>Caldilineaceae</taxon>
    </lineage>
</organism>
<dbReference type="EMBL" id="VXRG01000009">
    <property type="protein sequence ID" value="MXY92038.1"/>
    <property type="molecule type" value="Genomic_DNA"/>
</dbReference>
<sequence length="402" mass="45400">MAEYSQPSFKLSIEEEYQFIDPDSRELRGFATAQGLTLLDAHGSGKEGEQVAPPAGNPSGASATVAGTPICQDVKQARRELLRIRREVRELAASHGLKMMAAGAHPFSYWEREQEESPRYRALIEDTQFIARRLLAFGMYVHVGIDDSNLAVDVMNAMRYLLPHILCLANSSPFWQGSDTGLASYRSVLLDALPRTGIPNAFRSHDDYRSYVDTLLRTNSIPDPEAVWWDIRPHSQQQDRSRPRSQGGQNAQSWNEATDRPALEIRVCDALPDIDDVLAVAALIQATVAWMVDLRHRNMSFRLYDRTLIAENKWRAVRYGLKGKLLDFGIEQEVAIGDLLHELLERVEPVLDRLNCREEVAHIHTIMQRGASSEQQRHVWRQSGEDGKAVVDFLVSQTEQSL</sequence>
<evidence type="ECO:0000256" key="3">
    <source>
        <dbReference type="ARBA" id="ARBA00022840"/>
    </source>
</evidence>
<dbReference type="Pfam" id="PF04107">
    <property type="entry name" value="GCS2"/>
    <property type="match status" value="2"/>
</dbReference>
<dbReference type="HAMAP" id="MF_01609">
    <property type="entry name" value="Glu_cys_ligase_2"/>
    <property type="match status" value="1"/>
</dbReference>
<dbReference type="AlphaFoldDB" id="A0A6B0YRJ0"/>
<dbReference type="InterPro" id="IPR014746">
    <property type="entry name" value="Gln_synth/guanido_kin_cat_dom"/>
</dbReference>